<evidence type="ECO:0000313" key="5">
    <source>
        <dbReference type="Proteomes" id="UP001497516"/>
    </source>
</evidence>
<feature type="repeat" description="PPR" evidence="2">
    <location>
        <begin position="389"/>
        <end position="423"/>
    </location>
</feature>
<dbReference type="Gene3D" id="1.25.40.10">
    <property type="entry name" value="Tetratricopeptide repeat domain"/>
    <property type="match status" value="3"/>
</dbReference>
<feature type="compositionally biased region" description="Pro residues" evidence="3">
    <location>
        <begin position="11"/>
        <end position="21"/>
    </location>
</feature>
<dbReference type="NCBIfam" id="TIGR00756">
    <property type="entry name" value="PPR"/>
    <property type="match status" value="1"/>
</dbReference>
<evidence type="ECO:0000313" key="4">
    <source>
        <dbReference type="EMBL" id="CAL1371992.1"/>
    </source>
</evidence>
<evidence type="ECO:0000256" key="1">
    <source>
        <dbReference type="ARBA" id="ARBA00022737"/>
    </source>
</evidence>
<dbReference type="Pfam" id="PF13812">
    <property type="entry name" value="PPR_3"/>
    <property type="match status" value="1"/>
</dbReference>
<dbReference type="PANTHER" id="PTHR46935">
    <property type="entry name" value="OS01G0674700 PROTEIN"/>
    <property type="match status" value="1"/>
</dbReference>
<proteinExistence type="predicted"/>
<evidence type="ECO:0008006" key="6">
    <source>
        <dbReference type="Google" id="ProtNLM"/>
    </source>
</evidence>
<dbReference type="PROSITE" id="PS51375">
    <property type="entry name" value="PPR"/>
    <property type="match status" value="3"/>
</dbReference>
<evidence type="ECO:0000256" key="3">
    <source>
        <dbReference type="SAM" id="MobiDB-lite"/>
    </source>
</evidence>
<evidence type="ECO:0000256" key="2">
    <source>
        <dbReference type="PROSITE-ProRule" id="PRU00708"/>
    </source>
</evidence>
<dbReference type="Proteomes" id="UP001497516">
    <property type="component" value="Chromosome 2"/>
</dbReference>
<keyword evidence="1" id="KW-0677">Repeat</keyword>
<dbReference type="Pfam" id="PF01535">
    <property type="entry name" value="PPR"/>
    <property type="match status" value="3"/>
</dbReference>
<feature type="repeat" description="PPR" evidence="2">
    <location>
        <begin position="354"/>
        <end position="388"/>
    </location>
</feature>
<accession>A0AAV2DFE2</accession>
<dbReference type="PANTHER" id="PTHR46935:SF2">
    <property type="entry name" value="PENTACOTRIPEPTIDE-REPEAT REGION OF PRORP DOMAIN-CONTAINING PROTEIN"/>
    <property type="match status" value="1"/>
</dbReference>
<dbReference type="InterPro" id="IPR044645">
    <property type="entry name" value="DG1/EMB2279-like"/>
</dbReference>
<organism evidence="4 5">
    <name type="scientific">Linum trigynum</name>
    <dbReference type="NCBI Taxonomy" id="586398"/>
    <lineage>
        <taxon>Eukaryota</taxon>
        <taxon>Viridiplantae</taxon>
        <taxon>Streptophyta</taxon>
        <taxon>Embryophyta</taxon>
        <taxon>Tracheophyta</taxon>
        <taxon>Spermatophyta</taxon>
        <taxon>Magnoliopsida</taxon>
        <taxon>eudicotyledons</taxon>
        <taxon>Gunneridae</taxon>
        <taxon>Pentapetalae</taxon>
        <taxon>rosids</taxon>
        <taxon>fabids</taxon>
        <taxon>Malpighiales</taxon>
        <taxon>Linaceae</taxon>
        <taxon>Linum</taxon>
    </lineage>
</organism>
<feature type="region of interest" description="Disordered" evidence="3">
    <location>
        <begin position="1"/>
        <end position="31"/>
    </location>
</feature>
<protein>
    <recommendedName>
        <fullName evidence="6">Pentatricopeptide repeat-containing protein</fullName>
    </recommendedName>
</protein>
<gene>
    <name evidence="4" type="ORF">LTRI10_LOCUS14025</name>
</gene>
<reference evidence="4 5" key="1">
    <citation type="submission" date="2024-04" db="EMBL/GenBank/DDBJ databases">
        <authorList>
            <person name="Fracassetti M."/>
        </authorList>
    </citation>
    <scope>NUCLEOTIDE SEQUENCE [LARGE SCALE GENOMIC DNA]</scope>
</reference>
<dbReference type="InterPro" id="IPR002885">
    <property type="entry name" value="PPR_rpt"/>
</dbReference>
<name>A0AAV2DFE2_9ROSI</name>
<keyword evidence="5" id="KW-1185">Reference proteome</keyword>
<sequence>METSMALSPSPFSPSPSPSPSLPTKKFEPKVETIKRRLLKKGLEPTPKIIHTLRKKEIQKHNRKLNKIRRTQQPPPLTESEKQALAEESHFLTVKREYRDFTKAVEPRGSEGSGVLLEGRPWEKIGKVKLREISGRCKDFDGGKPKRENLRELKEIFEGNLKWVLDDDIDFEDDDFSRTENETNLEPSKRKCSEGETIQFLVNKLCLKEATTVKDWKLARMMKQSGLQFTERQLLKIVDTLGAKGQWKQALAVVEWVYNDKDRKEFMSRFVYTKVLSVLGKARRPQEALHIFNLMREDCNTYPDMAAYHSIAVTLGQAGLLKELMKVMEVMREKPPKRVSIMRKKDWDLCLEPDLVIYNAVLNACIPSQQWKGASWVFEQLRKGGLKPNGATYGLAMEVMLRSGKYDLVHEFFNKMNRSGQAPKALTYKVLVRAFWEEGKVNEAVEAVRDMEDRGVVGVASVYYELACCLCHQGRWRDAMHEVDKIRRVPQSKPLEYTFTGMILAAMDGGHIHDCIAIFEHMKSHCVPNIGTINTMLRVYCQNDFFSAAKSLYEEIKITYGTHCTPDGYTYSAMLEASANALEWEYFEHVYREMVFSGYQLDQTKHGLLLVKASRAGQGHLLEHAFDTILEAGEIPSPLYFIELVCQAARDQNYEKAVTLANAAAYAPFQISEAQWKDILKSYGRKISTDSLHKLLTAISNCHLPSEATVSNLSKALRALCGNETFGYMDPSRQKELL</sequence>
<dbReference type="EMBL" id="OZ034815">
    <property type="protein sequence ID" value="CAL1371992.1"/>
    <property type="molecule type" value="Genomic_DNA"/>
</dbReference>
<dbReference type="GO" id="GO:0009507">
    <property type="term" value="C:chloroplast"/>
    <property type="evidence" value="ECO:0007669"/>
    <property type="project" value="TreeGrafter"/>
</dbReference>
<dbReference type="InterPro" id="IPR011990">
    <property type="entry name" value="TPR-like_helical_dom_sf"/>
</dbReference>
<dbReference type="AlphaFoldDB" id="A0AAV2DFE2"/>
<dbReference type="GO" id="GO:0009658">
    <property type="term" value="P:chloroplast organization"/>
    <property type="evidence" value="ECO:0007669"/>
    <property type="project" value="InterPro"/>
</dbReference>
<feature type="repeat" description="PPR" evidence="2">
    <location>
        <begin position="424"/>
        <end position="458"/>
    </location>
</feature>